<dbReference type="InterPro" id="IPR000873">
    <property type="entry name" value="AMP-dep_synth/lig_dom"/>
</dbReference>
<dbReference type="FunFam" id="3.40.50.12780:FF:000014">
    <property type="entry name" value="Nonribosomal peptide synthetase 1"/>
    <property type="match status" value="1"/>
</dbReference>
<dbReference type="PROSITE" id="PS00455">
    <property type="entry name" value="AMP_BINDING"/>
    <property type="match status" value="1"/>
</dbReference>
<sequence length="1831" mass="202093">MFKSSVESPRIIGSGFNGACWIVEPDNYNKLAPIGCIGELVLQGHALARGYLNDKVRTEESFVSEIGSLPSSLLHEPKRFYLTGDLVRYNADGELEYLGRKDSQVKLRGQRLELGEIEYNITQSLESVRHVAVDVLHRQAGDALIAFISFAGNARAEWVTDNLRLNLLASDDAMRSVLGSLRESLKATLPGYMVPSIILPLQCMPFITSMKLDRKQLQTLAGSLSSEELAAFAPSKTDKTEPTTDMEFKLRDLWAEILKIPTEEIGKNDSFLQIGGDSISAIHLVTLAQEHGIQITVASIFADPRLSVVAASASLGHITDTYEAEPFSLIYPSEREAVIREIKQQCNLSTSESIEDAYPTTKLQEGLMALSVKQPGSYTAQHVYRIPEHVDIEKFRAAWDKTVEVCLNLRTSIVLVGLKTIQAVIKCSPEPLWEPTEDVSLQSYMQNAIQVFNMGYGSRLCRYALIEDGGNSYFAWHIHHSVYDGWTQPLIISTFYAAYFGTEMPPLQPFARFVKYTTNIDQNGAAEYWNQQLHDAKPASFPAVNQQLAAIDSKVEVTRISTKYVDFPRLTNTSITKATIMRAAWSIVLAQYSGTDDVCFGTIVSGRHASVPGLDSMPGPMVATVPVRVRLDKDQPTSRFLHDMQIQASEMVAYEQFGLQNIASLGTEAKQACDFSSLLIIQPVQQQAADKNEVVGTDALLLPARSEHSTESSLQNFSDYPLVLQVVIMDDHFQLLLIYDCTVVTEFQATSISEQFSNVTKQLGAQNDTMIGDIKVAGSWELQKQLEWNDKIYGPADITLHGLFSKQAARRPGHEALYSSEGSMTYGELDHLSTQLAVYLSRLGVRPETIVPFCFEKSIWTIVAMLGILKAGGVFIPLDPSHPTSRRQALIDEVCAQFMIVSPTTAPDSQDMVKNTVELSPSLIASISAIDTAKQPFVMPGTNNAAYVLFTSGSTGKPKGVIIEHKAISAALLRQSEACSINSDVRMLQFANYVFDGSIFEIFNALIMGATVCVPTEHERLHNAAAFIRGARVNYAVLTPTFIKTLSPEQVPGIKTILLAGEAPSREIIETWVDEVHLHNGYGPAEGCIGSTVFAYSSTSTASATTLGRSFAHGLWVVDPDNHDQLMPIGCVGELLLQGSSLARGYINDEKKTRQSFIEEVKWLPSNIDVGERRFYKTGDLVRYVSDGSIEYLGRKDTQVKIRGQRIELGEIEYHIKRSDTAIEHAVVDITRKDGRESLLAFICFNSEQETESASKEIHLTELTEEIYETFSDIVTSISSSLPSHMIPKYFIPVDHMPHNAAGKLDRKMLLESIANFTTDDLSKYLAVQRIPFRDCSSDVEFWIRHQWATTLDLPDDTIGVDDNFYSLGGDSIRIVTISKAILNQYGVSLGMSLLNSKHTTIANMAKHIDNELAGQEKEQLSSIDFNAEISSLSRSVLDTGALNVAAHPRTELPDQAIVFLTGATGFLGQEILRQLVSNDAIASIITLVRSKSIDHGLDRIRETATIAGWWSEAYTSKIEIWCGDLGKKRMGLSDAQWARLAGQSNNNVDAIIHNGAIVNWNADYDKMRAANVDSTIDLLKAAVNSPASAKFVFVSGGIKSDPTQDRALLAQYLGHTTGYSQTKFVSEGVIQEVISTLPAGQNRISTLKPGRIIGSPETGVANTDDMLWRVVSTAASLRAYPSEPEEHWLSVVDVATVALSVLGQLYTKEGIAPFVGVNGGMPATVFWDLINKELEVPCEPLPSDEWTHRALESMNQIGDKHPLWPVQHFLGNLGLVRSAEEIEIEGTEHEQWHMAVKMSMRYLMEVGFIQSSTDGFAKPRRAGTFQRIHG</sequence>
<evidence type="ECO:0000256" key="1">
    <source>
        <dbReference type="ARBA" id="ARBA00022450"/>
    </source>
</evidence>
<dbReference type="PANTHER" id="PTHR45527:SF1">
    <property type="entry name" value="FATTY ACID SYNTHASE"/>
    <property type="match status" value="1"/>
</dbReference>
<dbReference type="SUPFAM" id="SSF51735">
    <property type="entry name" value="NAD(P)-binding Rossmann-fold domains"/>
    <property type="match status" value="1"/>
</dbReference>
<dbReference type="Gene3D" id="3.30.300.30">
    <property type="match status" value="2"/>
</dbReference>
<dbReference type="InterPro" id="IPR045851">
    <property type="entry name" value="AMP-bd_C_sf"/>
</dbReference>
<organism evidence="5 6">
    <name type="scientific">Trichoderma semiorbis</name>
    <dbReference type="NCBI Taxonomy" id="1491008"/>
    <lineage>
        <taxon>Eukaryota</taxon>
        <taxon>Fungi</taxon>
        <taxon>Dikarya</taxon>
        <taxon>Ascomycota</taxon>
        <taxon>Pezizomycotina</taxon>
        <taxon>Sordariomycetes</taxon>
        <taxon>Hypocreomycetidae</taxon>
        <taxon>Hypocreales</taxon>
        <taxon>Hypocreaceae</taxon>
        <taxon>Trichoderma</taxon>
    </lineage>
</organism>
<dbReference type="InterPro" id="IPR013120">
    <property type="entry name" value="FAR_NAD-bd"/>
</dbReference>
<dbReference type="FunFam" id="3.30.300.30:FF:000015">
    <property type="entry name" value="Nonribosomal peptide synthase SidD"/>
    <property type="match status" value="2"/>
</dbReference>
<dbReference type="InterPro" id="IPR042099">
    <property type="entry name" value="ANL_N_sf"/>
</dbReference>
<dbReference type="GO" id="GO:0031177">
    <property type="term" value="F:phosphopantetheine binding"/>
    <property type="evidence" value="ECO:0007669"/>
    <property type="project" value="TreeGrafter"/>
</dbReference>
<dbReference type="Pfam" id="PF00550">
    <property type="entry name" value="PP-binding"/>
    <property type="match status" value="2"/>
</dbReference>
<evidence type="ECO:0000313" key="6">
    <source>
        <dbReference type="Proteomes" id="UP000826573"/>
    </source>
</evidence>
<gene>
    <name evidence="5" type="ORF">TsFJ059_008737</name>
</gene>
<dbReference type="Gene3D" id="1.10.1200.10">
    <property type="entry name" value="ACP-like"/>
    <property type="match status" value="2"/>
</dbReference>
<keyword evidence="6" id="KW-1185">Reference proteome</keyword>
<dbReference type="Gene3D" id="3.30.559.30">
    <property type="entry name" value="Nonribosomal peptide synthetase, condensation domain"/>
    <property type="match status" value="1"/>
</dbReference>
<dbReference type="InterPro" id="IPR036736">
    <property type="entry name" value="ACP-like_sf"/>
</dbReference>
<dbReference type="InterPro" id="IPR020845">
    <property type="entry name" value="AMP-binding_CS"/>
</dbReference>
<keyword evidence="3" id="KW-0436">Ligase</keyword>
<dbReference type="InterPro" id="IPR009081">
    <property type="entry name" value="PP-bd_ACP"/>
</dbReference>
<dbReference type="GO" id="GO:0044550">
    <property type="term" value="P:secondary metabolite biosynthetic process"/>
    <property type="evidence" value="ECO:0007669"/>
    <property type="project" value="TreeGrafter"/>
</dbReference>
<dbReference type="InterPro" id="IPR001242">
    <property type="entry name" value="Condensation_dom"/>
</dbReference>
<dbReference type="PANTHER" id="PTHR45527">
    <property type="entry name" value="NONRIBOSOMAL PEPTIDE SYNTHETASE"/>
    <property type="match status" value="1"/>
</dbReference>
<dbReference type="InterPro" id="IPR010071">
    <property type="entry name" value="AA_adenyl_dom"/>
</dbReference>
<dbReference type="InterPro" id="IPR006162">
    <property type="entry name" value="Ppantetheine_attach_site"/>
</dbReference>
<feature type="domain" description="Carrier" evidence="4">
    <location>
        <begin position="241"/>
        <end position="317"/>
    </location>
</feature>
<evidence type="ECO:0000313" key="5">
    <source>
        <dbReference type="EMBL" id="KAH0523777.1"/>
    </source>
</evidence>
<protein>
    <recommendedName>
        <fullName evidence="4">Carrier domain-containing protein</fullName>
    </recommendedName>
</protein>
<dbReference type="FunFam" id="1.10.1200.10:FF:000005">
    <property type="entry name" value="Nonribosomal peptide synthetase 1"/>
    <property type="match status" value="1"/>
</dbReference>
<evidence type="ECO:0000256" key="3">
    <source>
        <dbReference type="ARBA" id="ARBA00022598"/>
    </source>
</evidence>
<accession>A0A9P8KL50</accession>
<dbReference type="SMART" id="SM01294">
    <property type="entry name" value="PKS_PP_betabranch"/>
    <property type="match status" value="1"/>
</dbReference>
<dbReference type="Pfam" id="PF00668">
    <property type="entry name" value="Condensation"/>
    <property type="match status" value="1"/>
</dbReference>
<evidence type="ECO:0000259" key="4">
    <source>
        <dbReference type="PROSITE" id="PS50075"/>
    </source>
</evidence>
<dbReference type="CDD" id="cd19545">
    <property type="entry name" value="FUM14_C_NRPS-like"/>
    <property type="match status" value="1"/>
</dbReference>
<evidence type="ECO:0000256" key="2">
    <source>
        <dbReference type="ARBA" id="ARBA00022553"/>
    </source>
</evidence>
<dbReference type="GO" id="GO:0016874">
    <property type="term" value="F:ligase activity"/>
    <property type="evidence" value="ECO:0007669"/>
    <property type="project" value="UniProtKB-KW"/>
</dbReference>
<dbReference type="GO" id="GO:0005737">
    <property type="term" value="C:cytoplasm"/>
    <property type="evidence" value="ECO:0007669"/>
    <property type="project" value="TreeGrafter"/>
</dbReference>
<dbReference type="Gene3D" id="3.40.50.720">
    <property type="entry name" value="NAD(P)-binding Rossmann-like Domain"/>
    <property type="match status" value="1"/>
</dbReference>
<dbReference type="Pfam" id="PF00501">
    <property type="entry name" value="AMP-binding"/>
    <property type="match status" value="1"/>
</dbReference>
<dbReference type="GO" id="GO:0043041">
    <property type="term" value="P:amino acid activation for nonribosomal peptide biosynthetic process"/>
    <property type="evidence" value="ECO:0007669"/>
    <property type="project" value="TreeGrafter"/>
</dbReference>
<keyword evidence="2" id="KW-0597">Phosphoprotein</keyword>
<dbReference type="InterPro" id="IPR010080">
    <property type="entry name" value="Thioester_reductase-like_dom"/>
</dbReference>
<name>A0A9P8KL50_9HYPO</name>
<dbReference type="CDD" id="cd05918">
    <property type="entry name" value="A_NRPS_SidN3_like"/>
    <property type="match status" value="1"/>
</dbReference>
<dbReference type="SUPFAM" id="SSF56801">
    <property type="entry name" value="Acetyl-CoA synthetase-like"/>
    <property type="match status" value="2"/>
</dbReference>
<keyword evidence="1" id="KW-0596">Phosphopantetheine</keyword>
<dbReference type="InterPro" id="IPR036291">
    <property type="entry name" value="NAD(P)-bd_dom_sf"/>
</dbReference>
<dbReference type="Proteomes" id="UP000826573">
    <property type="component" value="Unassembled WGS sequence"/>
</dbReference>
<dbReference type="NCBIfam" id="TIGR01746">
    <property type="entry name" value="Thioester-redct"/>
    <property type="match status" value="1"/>
</dbReference>
<feature type="domain" description="Carrier" evidence="4">
    <location>
        <begin position="1335"/>
        <end position="1413"/>
    </location>
</feature>
<proteinExistence type="predicted"/>
<dbReference type="PROSITE" id="PS00012">
    <property type="entry name" value="PHOSPHOPANTETHEINE"/>
    <property type="match status" value="2"/>
</dbReference>
<dbReference type="Gene3D" id="3.30.559.10">
    <property type="entry name" value="Chloramphenicol acetyltransferase-like domain"/>
    <property type="match status" value="1"/>
</dbReference>
<comment type="caution">
    <text evidence="5">The sequence shown here is derived from an EMBL/GenBank/DDBJ whole genome shotgun (WGS) entry which is preliminary data.</text>
</comment>
<dbReference type="NCBIfam" id="TIGR01733">
    <property type="entry name" value="AA-adenyl-dom"/>
    <property type="match status" value="1"/>
</dbReference>
<reference evidence="5 6" key="1">
    <citation type="submission" date="2021-08" db="EMBL/GenBank/DDBJ databases">
        <title>The highly contiguous genome resource for Trichoderma semiorbis FJ059, a fungal antagonistic to plant pathogens.</title>
        <authorList>
            <person name="Liu T."/>
        </authorList>
    </citation>
    <scope>NUCLEOTIDE SEQUENCE [LARGE SCALE GENOMIC DNA]</scope>
    <source>
        <strain evidence="5 6">FJ059</strain>
    </source>
</reference>
<dbReference type="Gene3D" id="3.40.50.12780">
    <property type="entry name" value="N-terminal domain of ligase-like"/>
    <property type="match status" value="2"/>
</dbReference>
<dbReference type="EMBL" id="JAIMJC010000006">
    <property type="protein sequence ID" value="KAH0523777.1"/>
    <property type="molecule type" value="Genomic_DNA"/>
</dbReference>
<dbReference type="Pfam" id="PF07993">
    <property type="entry name" value="NAD_binding_4"/>
    <property type="match status" value="1"/>
</dbReference>
<dbReference type="SUPFAM" id="SSF52777">
    <property type="entry name" value="CoA-dependent acyltransferases"/>
    <property type="match status" value="2"/>
</dbReference>
<dbReference type="PROSITE" id="PS50075">
    <property type="entry name" value="CARRIER"/>
    <property type="match status" value="2"/>
</dbReference>
<dbReference type="InterPro" id="IPR023213">
    <property type="entry name" value="CAT-like_dom_sf"/>
</dbReference>
<dbReference type="SUPFAM" id="SSF47336">
    <property type="entry name" value="ACP-like"/>
    <property type="match status" value="2"/>
</dbReference>